<accession>A0A3L6SQ53</accession>
<evidence type="ECO:0000313" key="1">
    <source>
        <dbReference type="EMBL" id="RLN24791.1"/>
    </source>
</evidence>
<reference evidence="2" key="1">
    <citation type="journal article" date="2019" name="Nat. Commun.">
        <title>The genome of broomcorn millet.</title>
        <authorList>
            <person name="Zou C."/>
            <person name="Miki D."/>
            <person name="Li D."/>
            <person name="Tang Q."/>
            <person name="Xiao L."/>
            <person name="Rajput S."/>
            <person name="Deng P."/>
            <person name="Jia W."/>
            <person name="Huang R."/>
            <person name="Zhang M."/>
            <person name="Sun Y."/>
            <person name="Hu J."/>
            <person name="Fu X."/>
            <person name="Schnable P.S."/>
            <person name="Li F."/>
            <person name="Zhang H."/>
            <person name="Feng B."/>
            <person name="Zhu X."/>
            <person name="Liu R."/>
            <person name="Schnable J.C."/>
            <person name="Zhu J.-K."/>
            <person name="Zhang H."/>
        </authorList>
    </citation>
    <scope>NUCLEOTIDE SEQUENCE [LARGE SCALE GENOMIC DNA]</scope>
</reference>
<comment type="caution">
    <text evidence="1">The sequence shown here is derived from an EMBL/GenBank/DDBJ whole genome shotgun (WGS) entry which is preliminary data.</text>
</comment>
<organism evidence="1 2">
    <name type="scientific">Panicum miliaceum</name>
    <name type="common">Proso millet</name>
    <name type="synonym">Broomcorn millet</name>
    <dbReference type="NCBI Taxonomy" id="4540"/>
    <lineage>
        <taxon>Eukaryota</taxon>
        <taxon>Viridiplantae</taxon>
        <taxon>Streptophyta</taxon>
        <taxon>Embryophyta</taxon>
        <taxon>Tracheophyta</taxon>
        <taxon>Spermatophyta</taxon>
        <taxon>Magnoliopsida</taxon>
        <taxon>Liliopsida</taxon>
        <taxon>Poales</taxon>
        <taxon>Poaceae</taxon>
        <taxon>PACMAD clade</taxon>
        <taxon>Panicoideae</taxon>
        <taxon>Panicodae</taxon>
        <taxon>Paniceae</taxon>
        <taxon>Panicinae</taxon>
        <taxon>Panicum</taxon>
        <taxon>Panicum sect. Panicum</taxon>
    </lineage>
</organism>
<dbReference type="AlphaFoldDB" id="A0A3L6SQ53"/>
<sequence length="220" mass="24601">MALAQLAAFVALSAAREHTFARKAKFFHRRPSPRRALEARYPICRDTPSPRRPAALRRRRRDGLAFSLVARIPGREPNRRRFSSERSKRLLLEGLARRAPVASGELVSGDRVRGLRGHAVDDGVQGAKPRQPARRVAIGAGWQSLVAFVSIGCYYYRDLGRHVDWNGVTDCDSVCDPHQNQMAETAMQVAMLAEERIGVWPCGEETLSCQVPTDSRNKTK</sequence>
<keyword evidence="2" id="KW-1185">Reference proteome</keyword>
<gene>
    <name evidence="1" type="ORF">C2845_PM07G38460</name>
</gene>
<dbReference type="EMBL" id="PQIB02000004">
    <property type="protein sequence ID" value="RLN24791.1"/>
    <property type="molecule type" value="Genomic_DNA"/>
</dbReference>
<protein>
    <submittedName>
        <fullName evidence="1">Uncharacterized protein</fullName>
    </submittedName>
</protein>
<proteinExistence type="predicted"/>
<name>A0A3L6SQ53_PANMI</name>
<evidence type="ECO:0000313" key="2">
    <source>
        <dbReference type="Proteomes" id="UP000275267"/>
    </source>
</evidence>
<dbReference type="Proteomes" id="UP000275267">
    <property type="component" value="Unassembled WGS sequence"/>
</dbReference>